<evidence type="ECO:0000313" key="3">
    <source>
        <dbReference type="Proteomes" id="UP001050975"/>
    </source>
</evidence>
<organism evidence="2 3">
    <name type="scientific">Microseira wollei NIES-4236</name>
    <dbReference type="NCBI Taxonomy" id="2530354"/>
    <lineage>
        <taxon>Bacteria</taxon>
        <taxon>Bacillati</taxon>
        <taxon>Cyanobacteriota</taxon>
        <taxon>Cyanophyceae</taxon>
        <taxon>Oscillatoriophycideae</taxon>
        <taxon>Aerosakkonematales</taxon>
        <taxon>Aerosakkonemataceae</taxon>
        <taxon>Microseira</taxon>
    </lineage>
</organism>
<evidence type="ECO:0000256" key="1">
    <source>
        <dbReference type="SAM" id="MobiDB-lite"/>
    </source>
</evidence>
<protein>
    <submittedName>
        <fullName evidence="2">Uncharacterized protein</fullName>
    </submittedName>
</protein>
<name>A0AAV3XQH6_9CYAN</name>
<gene>
    <name evidence="2" type="ORF">MiSe_79870</name>
</gene>
<feature type="compositionally biased region" description="Gly residues" evidence="1">
    <location>
        <begin position="35"/>
        <end position="68"/>
    </location>
</feature>
<dbReference type="AlphaFoldDB" id="A0AAV3XQH6"/>
<dbReference type="Proteomes" id="UP001050975">
    <property type="component" value="Unassembled WGS sequence"/>
</dbReference>
<evidence type="ECO:0000313" key="2">
    <source>
        <dbReference type="EMBL" id="GET43166.1"/>
    </source>
</evidence>
<comment type="caution">
    <text evidence="2">The sequence shown here is derived from an EMBL/GenBank/DDBJ whole genome shotgun (WGS) entry which is preliminary data.</text>
</comment>
<sequence>MTMAEIKFSLTGEFEGEPYERIIFTKEVAAEDMGGQRGWGGWGGKGDGGAKGMGEQRGWGSKGDGGAGDEAVESRNL</sequence>
<keyword evidence="3" id="KW-1185">Reference proteome</keyword>
<proteinExistence type="predicted"/>
<reference evidence="2" key="1">
    <citation type="submission" date="2019-10" db="EMBL/GenBank/DDBJ databases">
        <title>Draft genome sequece of Microseira wollei NIES-4236.</title>
        <authorList>
            <person name="Yamaguchi H."/>
            <person name="Suzuki S."/>
            <person name="Kawachi M."/>
        </authorList>
    </citation>
    <scope>NUCLEOTIDE SEQUENCE</scope>
    <source>
        <strain evidence="2">NIES-4236</strain>
    </source>
</reference>
<accession>A0AAV3XQH6</accession>
<feature type="region of interest" description="Disordered" evidence="1">
    <location>
        <begin position="33"/>
        <end position="77"/>
    </location>
</feature>
<dbReference type="EMBL" id="BLAY01000203">
    <property type="protein sequence ID" value="GET43166.1"/>
    <property type="molecule type" value="Genomic_DNA"/>
</dbReference>